<accession>A0A812P6P6</accession>
<dbReference type="InterPro" id="IPR012337">
    <property type="entry name" value="RNaseH-like_sf"/>
</dbReference>
<proteinExistence type="predicted"/>
<dbReference type="Proteomes" id="UP000604046">
    <property type="component" value="Unassembled WGS sequence"/>
</dbReference>
<dbReference type="EMBL" id="CAJNDS010002123">
    <property type="protein sequence ID" value="CAE7339420.1"/>
    <property type="molecule type" value="Genomic_DNA"/>
</dbReference>
<dbReference type="OrthoDB" id="446867at2759"/>
<gene>
    <name evidence="3" type="primary">GIP</name>
    <name evidence="3" type="ORF">SNAT2548_LOCUS17761</name>
</gene>
<dbReference type="GO" id="GO:0015074">
    <property type="term" value="P:DNA integration"/>
    <property type="evidence" value="ECO:0007669"/>
    <property type="project" value="InterPro"/>
</dbReference>
<dbReference type="InterPro" id="IPR001584">
    <property type="entry name" value="Integrase_cat-core"/>
</dbReference>
<reference evidence="3" key="1">
    <citation type="submission" date="2021-02" db="EMBL/GenBank/DDBJ databases">
        <authorList>
            <person name="Dougan E. K."/>
            <person name="Rhodes N."/>
            <person name="Thang M."/>
            <person name="Chan C."/>
        </authorList>
    </citation>
    <scope>NUCLEOTIDE SEQUENCE</scope>
</reference>
<name>A0A812P6P6_9DINO</name>
<organism evidence="3 4">
    <name type="scientific">Symbiodinium natans</name>
    <dbReference type="NCBI Taxonomy" id="878477"/>
    <lineage>
        <taxon>Eukaryota</taxon>
        <taxon>Sar</taxon>
        <taxon>Alveolata</taxon>
        <taxon>Dinophyceae</taxon>
        <taxon>Suessiales</taxon>
        <taxon>Symbiodiniaceae</taxon>
        <taxon>Symbiodinium</taxon>
    </lineage>
</organism>
<evidence type="ECO:0000313" key="3">
    <source>
        <dbReference type="EMBL" id="CAE7339420.1"/>
    </source>
</evidence>
<evidence type="ECO:0000313" key="4">
    <source>
        <dbReference type="Proteomes" id="UP000604046"/>
    </source>
</evidence>
<feature type="domain" description="Integrase catalytic" evidence="2">
    <location>
        <begin position="642"/>
        <end position="810"/>
    </location>
</feature>
<sequence length="1434" mass="159680">MAQSPNSVGSSSLDLGTRLARLQDPTSTYTVEQLESLDMQTLVQFQVDFGKKMVGKTFAEALESSPEWGKWCCDHLQDSAKVKHRALLIYIRKYVEQAEAIEAVLQSSPSDTDPHDPRTRGSSAKAAPKSKPKVAAKPSQASAEDPWDVISAIEPDGSVVEDQVNALAGRMNHMEQIMEQVLGAIQQLHVTQHWDKQEVEDHARSLVQRQATATELKRFLRSVPWHLLDASPASLTASSPTDTLKEPAYLTFGSFRHGGVQGITRVSKEFPWVTQALTRVLRLTDPQHPFTTVAISCNTSAPPHRDVHNLSGTSNLVVPLNYPSNGGEVWSADKAHPHQREHVVECNRQPLVGFSLKTAERASVSDAEWLRQHGFPESADAPANCVDERPNSELPSPLRCELTTASSLLTSSDVTSIAQDAAVACANAYARAEDAAWAVYQDSQLSYGVPKGKQLDLLEVYAYDNSQLTSWVNRLGGKARRFTRTDGDLSSPEGQRRLWDIIQQEQPRHIWMAPECRLWCSWTNLHSARSIPSTQHHLPAQKRAADPSSLAHERGLIQQRLPEIQVQVLQAWAPPPIPIHGPAFRNLSKEEKSTLIRVHANLGHPAPQTLSNHLRAAGADPSLVQAALEYQCDSCLESVEPRLQRPSKLSEPREFNDVIGVDGFFFKSKSGYKSYVLHALDEASCFHMGRRTQSRQTAHALESLTNFWFTWAGNPRKIYLDPAGEFRSSEILDHFQSLSIQTFVTAAAWQRGRLERHGDVLKDILQRLDTQMPLINDVLFDQALVQALQAKNALMRFKGYAPEQIVLGKSLRIPGSVTSDEDLSAHAIVEGSDLEAEMQRQRLELRCMARKAFWEADNSQTIRRAMLRRSHPMRGGANAFRDLMDSAVPEAAAPSVPSALPSSEAVDPMSVPVPESDDGLVSENIFLACENIGISEADGNELVAFTHVETSEEAQGPPLAEDGFPYITQPLECGEQQAYCLEIPMNAKNYRKCLREDAREQMTLLASVSKRSRSEVYLKDLNAQERQLFAQAKDKEIQCWLQTSAIKAVLRLVVLGYQDPKLVEVMRDAPTLSREGRFTRHPLEPCVFMLYTGHQLNGILGMHVDDGVGGGDTKFNAKLQELEKKLPFGSRKYRDFVFTGIHLQQLPDFSIRASQSSYVRNIPQIDIGRPRRMTPEAQINESERSKLRGLVGSLQYAVTHTRPDIAAKLGEVQSQITQATVQTLLLANKVLREAQEHHAVCIYFLPITPSELTFVSFGDASFASSKNLNSHQAALVCATDSSTLSAEAYAMSKAVDLLGWLRAMWGVIHVPDFSWQKPTEGFKKLPTAVVVTDCKSLYDLVTRLAMPSCEEYRTTLEVLLIKQRCEENTCFRWIPTTLQAADSLTKAMDASLLRAVLSQSRFKLYDSDNTLDKAAQRQQAVQWISQNPHQLAQI</sequence>
<feature type="region of interest" description="Disordered" evidence="1">
    <location>
        <begin position="105"/>
        <end position="145"/>
    </location>
</feature>
<evidence type="ECO:0000259" key="2">
    <source>
        <dbReference type="PROSITE" id="PS50994"/>
    </source>
</evidence>
<dbReference type="InterPro" id="IPR036397">
    <property type="entry name" value="RNaseH_sf"/>
</dbReference>
<dbReference type="PROSITE" id="PS50994">
    <property type="entry name" value="INTEGRASE"/>
    <property type="match status" value="1"/>
</dbReference>
<dbReference type="SUPFAM" id="SSF53098">
    <property type="entry name" value="Ribonuclease H-like"/>
    <property type="match status" value="1"/>
</dbReference>
<protein>
    <submittedName>
        <fullName evidence="3">GIP protein</fullName>
    </submittedName>
</protein>
<keyword evidence="4" id="KW-1185">Reference proteome</keyword>
<dbReference type="Gene3D" id="3.30.420.10">
    <property type="entry name" value="Ribonuclease H-like superfamily/Ribonuclease H"/>
    <property type="match status" value="1"/>
</dbReference>
<comment type="caution">
    <text evidence="3">The sequence shown here is derived from an EMBL/GenBank/DDBJ whole genome shotgun (WGS) entry which is preliminary data.</text>
</comment>
<evidence type="ECO:0000256" key="1">
    <source>
        <dbReference type="SAM" id="MobiDB-lite"/>
    </source>
</evidence>
<dbReference type="GO" id="GO:0003676">
    <property type="term" value="F:nucleic acid binding"/>
    <property type="evidence" value="ECO:0007669"/>
    <property type="project" value="InterPro"/>
</dbReference>